<feature type="transmembrane region" description="Helical" evidence="5">
    <location>
        <begin position="142"/>
        <end position="160"/>
    </location>
</feature>
<feature type="transmembrane region" description="Helical" evidence="5">
    <location>
        <begin position="59"/>
        <end position="78"/>
    </location>
</feature>
<feature type="transmembrane region" description="Helical" evidence="5">
    <location>
        <begin position="12"/>
        <end position="32"/>
    </location>
</feature>
<dbReference type="GO" id="GO:0005886">
    <property type="term" value="C:plasma membrane"/>
    <property type="evidence" value="ECO:0007669"/>
    <property type="project" value="TreeGrafter"/>
</dbReference>
<accession>A0A8S0FGR1</accession>
<reference evidence="6 7" key="1">
    <citation type="submission" date="2020-01" db="EMBL/GenBank/DDBJ databases">
        <title>Dynamics of blaIMP-6 dissemination in carbapenem resistant Enterobacteriacea isolated from regional surveillance in Osaka, Japan.</title>
        <authorList>
            <person name="Abe R."/>
            <person name="Akeda Y."/>
            <person name="Sugawara Y."/>
            <person name="Yamamoto N."/>
            <person name="Tomono K."/>
            <person name="Takeuchi D."/>
            <person name="Kawahara R."/>
            <person name="Hamada S."/>
        </authorList>
    </citation>
    <scope>NUCLEOTIDE SEQUENCE [LARGE SCALE GENOMIC DNA]</scope>
    <source>
        <strain evidence="6 7">E300</strain>
    </source>
</reference>
<protein>
    <submittedName>
        <fullName evidence="6">Membrane protein</fullName>
    </submittedName>
</protein>
<evidence type="ECO:0000256" key="1">
    <source>
        <dbReference type="ARBA" id="ARBA00004141"/>
    </source>
</evidence>
<keyword evidence="4 5" id="KW-0472">Membrane</keyword>
<comment type="subcellular location">
    <subcellularLocation>
        <location evidence="1">Membrane</location>
        <topology evidence="1">Multi-pass membrane protein</topology>
    </subcellularLocation>
</comment>
<dbReference type="InterPro" id="IPR001898">
    <property type="entry name" value="SLC13A/DASS"/>
</dbReference>
<proteinExistence type="predicted"/>
<dbReference type="PANTHER" id="PTHR10283">
    <property type="entry name" value="SOLUTE CARRIER FAMILY 13 MEMBER"/>
    <property type="match status" value="1"/>
</dbReference>
<feature type="transmembrane region" description="Helical" evidence="5">
    <location>
        <begin position="189"/>
        <end position="208"/>
    </location>
</feature>
<feature type="transmembrane region" description="Helical" evidence="5">
    <location>
        <begin position="381"/>
        <end position="402"/>
    </location>
</feature>
<evidence type="ECO:0000256" key="5">
    <source>
        <dbReference type="SAM" id="Phobius"/>
    </source>
</evidence>
<name>A0A8S0FGR1_ECOLX</name>
<gene>
    <name evidence="6" type="ORF">EIMP300_02330</name>
</gene>
<feature type="transmembrane region" description="Helical" evidence="5">
    <location>
        <begin position="298"/>
        <end position="321"/>
    </location>
</feature>
<evidence type="ECO:0000313" key="6">
    <source>
        <dbReference type="EMBL" id="BBU78833.1"/>
    </source>
</evidence>
<keyword evidence="2 5" id="KW-0812">Transmembrane</keyword>
<dbReference type="EMBL" id="AP022360">
    <property type="protein sequence ID" value="BBU78833.1"/>
    <property type="molecule type" value="Genomic_DNA"/>
</dbReference>
<evidence type="ECO:0000256" key="4">
    <source>
        <dbReference type="ARBA" id="ARBA00023136"/>
    </source>
</evidence>
<feature type="transmembrane region" description="Helical" evidence="5">
    <location>
        <begin position="90"/>
        <end position="111"/>
    </location>
</feature>
<dbReference type="NCBIfam" id="TIGR00785">
    <property type="entry name" value="dass"/>
    <property type="match status" value="1"/>
</dbReference>
<sequence>MFAIIVWISEAMDYTASAIVISALIIFMVGFAPDMNHPDTILGTAKALKMTLSGFSNSALALVAAAMFIAAAMTITGLDKRIALFTMSKIGASSRSIIIGAIVVTIVLSLVVPSATARTACVVPIMMGVIAAFKVDKHSRLAASMMIVIAQATSIWNVGIQTSSAQNLLSIGFINKTFGAGHSVSWLDWLLAGAPWSLTMSVILYFLARKLLPPETEAVEGGSEAIKKALAELGPTTGKEKRLIGISLLLLLFWSTGGKLHSIDTTSVTLAGLAIMLLPGIGVMSWKEVEKRVQWGTLLMFGIGISLGSTLLDTQAASWMANYVVMKGFGLDGLPSLAIFAILAAFLIIIHLGFASATALTAALLPILISLLSSLPPELGVNPVGMTILLAFSVSFGFILPINAPQNMVCMGTEALLQS</sequence>
<evidence type="ECO:0000256" key="3">
    <source>
        <dbReference type="ARBA" id="ARBA00022989"/>
    </source>
</evidence>
<evidence type="ECO:0000313" key="7">
    <source>
        <dbReference type="Proteomes" id="UP000467488"/>
    </source>
</evidence>
<evidence type="ECO:0000256" key="2">
    <source>
        <dbReference type="ARBA" id="ARBA00022692"/>
    </source>
</evidence>
<dbReference type="Proteomes" id="UP000467488">
    <property type="component" value="Chromosome"/>
</dbReference>
<keyword evidence="3 5" id="KW-1133">Transmembrane helix</keyword>
<dbReference type="AlphaFoldDB" id="A0A8S0FGR1"/>
<dbReference type="Pfam" id="PF00939">
    <property type="entry name" value="Na_sulph_symp"/>
    <property type="match status" value="1"/>
</dbReference>
<feature type="transmembrane region" description="Helical" evidence="5">
    <location>
        <begin position="333"/>
        <end position="350"/>
    </location>
</feature>
<organism evidence="6 7">
    <name type="scientific">Escherichia coli</name>
    <dbReference type="NCBI Taxonomy" id="562"/>
    <lineage>
        <taxon>Bacteria</taxon>
        <taxon>Pseudomonadati</taxon>
        <taxon>Pseudomonadota</taxon>
        <taxon>Gammaproteobacteria</taxon>
        <taxon>Enterobacterales</taxon>
        <taxon>Enterobacteriaceae</taxon>
        <taxon>Escherichia</taxon>
    </lineage>
</organism>
<dbReference type="GO" id="GO:1905039">
    <property type="term" value="P:carboxylic acid transmembrane transport"/>
    <property type="evidence" value="ECO:0007669"/>
    <property type="project" value="UniProtKB-ARBA"/>
</dbReference>
<feature type="transmembrane region" description="Helical" evidence="5">
    <location>
        <begin position="267"/>
        <end position="286"/>
    </location>
</feature>
<dbReference type="GO" id="GO:0008514">
    <property type="term" value="F:organic anion transmembrane transporter activity"/>
    <property type="evidence" value="ECO:0007669"/>
    <property type="project" value="UniProtKB-ARBA"/>
</dbReference>
<dbReference type="PANTHER" id="PTHR10283:SF82">
    <property type="entry name" value="SOLUTE CARRIER FAMILY 13 MEMBER 2"/>
    <property type="match status" value="1"/>
</dbReference>